<keyword evidence="2" id="KW-1003">Cell membrane</keyword>
<evidence type="ECO:0000256" key="6">
    <source>
        <dbReference type="SAM" id="Phobius"/>
    </source>
</evidence>
<dbReference type="InterPro" id="IPR050189">
    <property type="entry name" value="MFS_Efflux_Transporters"/>
</dbReference>
<dbReference type="GO" id="GO:0022857">
    <property type="term" value="F:transmembrane transporter activity"/>
    <property type="evidence" value="ECO:0007669"/>
    <property type="project" value="InterPro"/>
</dbReference>
<gene>
    <name evidence="8" type="primary">nepI</name>
    <name evidence="8" type="ORF">JGUZn3_02040</name>
</gene>
<feature type="transmembrane region" description="Helical" evidence="6">
    <location>
        <begin position="137"/>
        <end position="159"/>
    </location>
</feature>
<dbReference type="KEGG" id="ebla:JGUZn3_02040"/>
<evidence type="ECO:0000259" key="7">
    <source>
        <dbReference type="PROSITE" id="PS50850"/>
    </source>
</evidence>
<protein>
    <submittedName>
        <fullName evidence="8">Purine ribonucleoside efflux pump NepI</fullName>
    </submittedName>
</protein>
<dbReference type="Pfam" id="PF07690">
    <property type="entry name" value="MFS_1"/>
    <property type="match status" value="1"/>
</dbReference>
<dbReference type="GO" id="GO:0005886">
    <property type="term" value="C:plasma membrane"/>
    <property type="evidence" value="ECO:0007669"/>
    <property type="project" value="UniProtKB-SubCell"/>
</dbReference>
<name>A0A7H1NNV2_9PROT</name>
<evidence type="ECO:0000256" key="1">
    <source>
        <dbReference type="ARBA" id="ARBA00004651"/>
    </source>
</evidence>
<evidence type="ECO:0000256" key="5">
    <source>
        <dbReference type="ARBA" id="ARBA00023136"/>
    </source>
</evidence>
<evidence type="ECO:0000256" key="4">
    <source>
        <dbReference type="ARBA" id="ARBA00022989"/>
    </source>
</evidence>
<organism evidence="8 9">
    <name type="scientific">Entomobacter blattae</name>
    <dbReference type="NCBI Taxonomy" id="2762277"/>
    <lineage>
        <taxon>Bacteria</taxon>
        <taxon>Pseudomonadati</taxon>
        <taxon>Pseudomonadota</taxon>
        <taxon>Alphaproteobacteria</taxon>
        <taxon>Acetobacterales</taxon>
        <taxon>Acetobacteraceae</taxon>
        <taxon>Entomobacter</taxon>
    </lineage>
</organism>
<dbReference type="EMBL" id="CP060244">
    <property type="protein sequence ID" value="QNT77462.1"/>
    <property type="molecule type" value="Genomic_DNA"/>
</dbReference>
<dbReference type="InterPro" id="IPR020846">
    <property type="entry name" value="MFS_dom"/>
</dbReference>
<evidence type="ECO:0000313" key="8">
    <source>
        <dbReference type="EMBL" id="QNT77462.1"/>
    </source>
</evidence>
<feature type="domain" description="Major facilitator superfamily (MFS) profile" evidence="7">
    <location>
        <begin position="1"/>
        <end position="162"/>
    </location>
</feature>
<comment type="subcellular location">
    <subcellularLocation>
        <location evidence="1">Cell membrane</location>
        <topology evidence="1">Multi-pass membrane protein</topology>
    </subcellularLocation>
</comment>
<sequence>MVFTYLRPFLETVTHVDVSTLSLILLIIGVADFVGTLLIGMLVKEWLYKTLVVIPILMAAIAIFLIPLGSFTIATTLLLGVWGFLGTSAPVGWWTWLARTLPKNAETGGGLMVAIIQLTIMLGSTTGGILYDKLGYYVTFGVSAIILLIAASLSALAAARSKAATNPIKSSNHSPVQGAEK</sequence>
<keyword evidence="3 6" id="KW-0812">Transmembrane</keyword>
<dbReference type="AlphaFoldDB" id="A0A7H1NNV2"/>
<dbReference type="PROSITE" id="PS50850">
    <property type="entry name" value="MFS"/>
    <property type="match status" value="1"/>
</dbReference>
<feature type="transmembrane region" description="Helical" evidence="6">
    <location>
        <begin position="50"/>
        <end position="71"/>
    </location>
</feature>
<accession>A0A7H1NNV2</accession>
<feature type="transmembrane region" description="Helical" evidence="6">
    <location>
        <begin position="20"/>
        <end position="43"/>
    </location>
</feature>
<reference evidence="8 9" key="1">
    <citation type="submission" date="2020-08" db="EMBL/GenBank/DDBJ databases">
        <title>Complete genome sequence of Entomobacter blattae G55GP.</title>
        <authorList>
            <person name="Poehlein A."/>
            <person name="Guzman J."/>
            <person name="Daniel R."/>
            <person name="Vilcinskas A."/>
        </authorList>
    </citation>
    <scope>NUCLEOTIDE SEQUENCE [LARGE SCALE GENOMIC DNA]</scope>
    <source>
        <strain evidence="8 9">G55GP</strain>
    </source>
</reference>
<proteinExistence type="predicted"/>
<keyword evidence="4 6" id="KW-1133">Transmembrane helix</keyword>
<keyword evidence="9" id="KW-1185">Reference proteome</keyword>
<feature type="transmembrane region" description="Helical" evidence="6">
    <location>
        <begin position="77"/>
        <end position="97"/>
    </location>
</feature>
<dbReference type="PANTHER" id="PTHR43124:SF5">
    <property type="entry name" value="PURINE RIBONUCLEOSIDE EFFLUX PUMP NEPI"/>
    <property type="match status" value="1"/>
</dbReference>
<dbReference type="InterPro" id="IPR011701">
    <property type="entry name" value="MFS"/>
</dbReference>
<feature type="transmembrane region" description="Helical" evidence="6">
    <location>
        <begin position="109"/>
        <end position="131"/>
    </location>
</feature>
<dbReference type="InterPro" id="IPR036259">
    <property type="entry name" value="MFS_trans_sf"/>
</dbReference>
<dbReference type="SUPFAM" id="SSF103473">
    <property type="entry name" value="MFS general substrate transporter"/>
    <property type="match status" value="1"/>
</dbReference>
<evidence type="ECO:0000256" key="3">
    <source>
        <dbReference type="ARBA" id="ARBA00022692"/>
    </source>
</evidence>
<keyword evidence="5 6" id="KW-0472">Membrane</keyword>
<dbReference type="PANTHER" id="PTHR43124">
    <property type="entry name" value="PURINE EFFLUX PUMP PBUE"/>
    <property type="match status" value="1"/>
</dbReference>
<evidence type="ECO:0000313" key="9">
    <source>
        <dbReference type="Proteomes" id="UP000516349"/>
    </source>
</evidence>
<dbReference type="Proteomes" id="UP000516349">
    <property type="component" value="Chromosome"/>
</dbReference>
<evidence type="ECO:0000256" key="2">
    <source>
        <dbReference type="ARBA" id="ARBA00022475"/>
    </source>
</evidence>
<dbReference type="Gene3D" id="1.20.1250.20">
    <property type="entry name" value="MFS general substrate transporter like domains"/>
    <property type="match status" value="1"/>
</dbReference>